<dbReference type="GO" id="GO:0000900">
    <property type="term" value="F:mRNA regulatory element binding translation repressor activity"/>
    <property type="evidence" value="ECO:0007669"/>
    <property type="project" value="TreeGrafter"/>
</dbReference>
<protein>
    <submittedName>
        <fullName evidence="6">Translational regulator orb2-like</fullName>
    </submittedName>
</protein>
<proteinExistence type="predicted"/>
<evidence type="ECO:0000256" key="3">
    <source>
        <dbReference type="PROSITE-ProRule" id="PRU00176"/>
    </source>
</evidence>
<dbReference type="Pfam" id="PF16366">
    <property type="entry name" value="CEBP_ZZ"/>
    <property type="match status" value="1"/>
</dbReference>
<dbReference type="InterPro" id="IPR012677">
    <property type="entry name" value="Nucleotide-bd_a/b_plait_sf"/>
</dbReference>
<accession>A0A6P7UAI6</accession>
<dbReference type="GO" id="GO:0008135">
    <property type="term" value="F:translation factor activity, RNA binding"/>
    <property type="evidence" value="ECO:0007669"/>
    <property type="project" value="TreeGrafter"/>
</dbReference>
<name>A0A6P7UAI6_9MOLL</name>
<keyword evidence="1" id="KW-0677">Repeat</keyword>
<dbReference type="GO" id="GO:0045202">
    <property type="term" value="C:synapse"/>
    <property type="evidence" value="ECO:0007669"/>
    <property type="project" value="TreeGrafter"/>
</dbReference>
<evidence type="ECO:0000256" key="1">
    <source>
        <dbReference type="ARBA" id="ARBA00022737"/>
    </source>
</evidence>
<dbReference type="CDD" id="cd19757">
    <property type="entry name" value="Bbox1"/>
    <property type="match status" value="1"/>
</dbReference>
<evidence type="ECO:0000313" key="6">
    <source>
        <dbReference type="RefSeq" id="XP_029657966.1"/>
    </source>
</evidence>
<dbReference type="InterPro" id="IPR038446">
    <property type="entry name" value="CEBP_ZZ_sf"/>
</dbReference>
<dbReference type="GO" id="GO:0003730">
    <property type="term" value="F:mRNA 3'-UTR binding"/>
    <property type="evidence" value="ECO:0007669"/>
    <property type="project" value="InterPro"/>
</dbReference>
<dbReference type="SUPFAM" id="SSF54928">
    <property type="entry name" value="RNA-binding domain, RBD"/>
    <property type="match status" value="1"/>
</dbReference>
<keyword evidence="2 3" id="KW-0694">RNA-binding</keyword>
<sequence length="301" mass="34177">MMSIVSENESECSLNDTEGMLDCWQTTEYTEGDLKFLQFAKCVEECDRKNRMWSGGDNYSRKVFVGGLPPDIDEGEISCSFARFGEHEIDWPHKTESPCQFPPKGYCFLLFRRETSVLLLTSSCFRSGGKLFWRVSSPSCISKAVQIRPWRLVDANCVLDDTKSIDPRLTIFVGGVPRPLKSVELALLLNDQFGNVCYAGIDTDCELRYPKGAARVAFCQQSSYIAAISSRFAHLQLGDISKRVEIKPYVLDDQDCDECSAQALYFCGHLNCLQYFCQNCWDSFHQQPSRRQHKPLLKEGS</sequence>
<dbReference type="Pfam" id="PF16367">
    <property type="entry name" value="RRM_7"/>
    <property type="match status" value="1"/>
</dbReference>
<dbReference type="GO" id="GO:0043022">
    <property type="term" value="F:ribosome binding"/>
    <property type="evidence" value="ECO:0007669"/>
    <property type="project" value="TreeGrafter"/>
</dbReference>
<dbReference type="PANTHER" id="PTHR12566:SF12">
    <property type="entry name" value="TRANSLATIONAL REGULATOR ORB2"/>
    <property type="match status" value="1"/>
</dbReference>
<dbReference type="GO" id="GO:0043005">
    <property type="term" value="C:neuron projection"/>
    <property type="evidence" value="ECO:0007669"/>
    <property type="project" value="TreeGrafter"/>
</dbReference>
<dbReference type="FunFam" id="4.10.640.40:FF:000001">
    <property type="entry name" value="Cytoplasmic polyadenylation element-binding 2 isoform X2"/>
    <property type="match status" value="1"/>
</dbReference>
<dbReference type="RefSeq" id="XP_029657966.1">
    <property type="nucleotide sequence ID" value="XM_029802106.1"/>
</dbReference>
<feature type="domain" description="RRM" evidence="4">
    <location>
        <begin position="169"/>
        <end position="247"/>
    </location>
</feature>
<dbReference type="PANTHER" id="PTHR12566">
    <property type="entry name" value="CYTOPLASMIC POLYADENYLATION ELEMENT BINDING PROTEIN CPEB"/>
    <property type="match status" value="1"/>
</dbReference>
<dbReference type="CDD" id="cd12726">
    <property type="entry name" value="RRM2_CPEB2_like"/>
    <property type="match status" value="1"/>
</dbReference>
<dbReference type="GO" id="GO:0005737">
    <property type="term" value="C:cytoplasm"/>
    <property type="evidence" value="ECO:0007669"/>
    <property type="project" value="TreeGrafter"/>
</dbReference>
<keyword evidence="5" id="KW-1185">Reference proteome</keyword>
<dbReference type="InterPro" id="IPR034819">
    <property type="entry name" value="CPEB"/>
</dbReference>
<evidence type="ECO:0000313" key="5">
    <source>
        <dbReference type="Proteomes" id="UP000515154"/>
    </source>
</evidence>
<dbReference type="CDD" id="cd12724">
    <property type="entry name" value="RRM1_CPEB2_like"/>
    <property type="match status" value="1"/>
</dbReference>
<dbReference type="InterPro" id="IPR032296">
    <property type="entry name" value="CEBP_ZZ"/>
</dbReference>
<dbReference type="InterPro" id="IPR000504">
    <property type="entry name" value="RRM_dom"/>
</dbReference>
<dbReference type="PROSITE" id="PS50102">
    <property type="entry name" value="RRM"/>
    <property type="match status" value="1"/>
</dbReference>
<evidence type="ECO:0000259" key="4">
    <source>
        <dbReference type="PROSITE" id="PS50102"/>
    </source>
</evidence>
<dbReference type="AlphaFoldDB" id="A0A6P7UAI6"/>
<dbReference type="KEGG" id="osn:115232275"/>
<organism evidence="5 6">
    <name type="scientific">Octopus sinensis</name>
    <name type="common">East Asian common octopus</name>
    <dbReference type="NCBI Taxonomy" id="2607531"/>
    <lineage>
        <taxon>Eukaryota</taxon>
        <taxon>Metazoa</taxon>
        <taxon>Spiralia</taxon>
        <taxon>Lophotrochozoa</taxon>
        <taxon>Mollusca</taxon>
        <taxon>Cephalopoda</taxon>
        <taxon>Coleoidea</taxon>
        <taxon>Octopodiformes</taxon>
        <taxon>Octopoda</taxon>
        <taxon>Incirrata</taxon>
        <taxon>Octopodidae</taxon>
        <taxon>Octopus</taxon>
    </lineage>
</organism>
<dbReference type="GO" id="GO:0005634">
    <property type="term" value="C:nucleus"/>
    <property type="evidence" value="ECO:0007669"/>
    <property type="project" value="TreeGrafter"/>
</dbReference>
<dbReference type="Proteomes" id="UP000515154">
    <property type="component" value="Unplaced"/>
</dbReference>
<evidence type="ECO:0000256" key="2">
    <source>
        <dbReference type="ARBA" id="ARBA00022884"/>
    </source>
</evidence>
<dbReference type="Gene3D" id="4.10.640.40">
    <property type="entry name" value="Cytoplasmic polyadenylation element-binding protein, ZZ domain"/>
    <property type="match status" value="1"/>
</dbReference>
<dbReference type="GO" id="GO:2000766">
    <property type="term" value="P:negative regulation of cytoplasmic translation"/>
    <property type="evidence" value="ECO:0007669"/>
    <property type="project" value="TreeGrafter"/>
</dbReference>
<reference evidence="6" key="1">
    <citation type="submission" date="2025-08" db="UniProtKB">
        <authorList>
            <consortium name="RefSeq"/>
        </authorList>
    </citation>
    <scope>IDENTIFICATION</scope>
</reference>
<dbReference type="InterPro" id="IPR035979">
    <property type="entry name" value="RBD_domain_sf"/>
</dbReference>
<gene>
    <name evidence="6" type="primary">LOC115232275</name>
</gene>
<dbReference type="Gene3D" id="3.30.70.330">
    <property type="match status" value="2"/>
</dbReference>